<sequence length="91" mass="9953">RRPGGFVRIPSGSRSRRDECPPSWGIVAIELETRTCFAGGQGFGFEACGWLPQASDGESMRHQRELDVSPNGWARRLRPTGAVTLPAQTGR</sequence>
<dbReference type="Proteomes" id="UP001161916">
    <property type="component" value="Unassembled WGS sequence"/>
</dbReference>
<reference evidence="1" key="1">
    <citation type="submission" date="2022-09" db="EMBL/GenBank/DDBJ databases">
        <authorList>
            <person name="Orihara K."/>
        </authorList>
    </citation>
    <scope>NUCLEOTIDE SEQUENCE</scope>
    <source>
        <strain evidence="1">YIT 13062</strain>
    </source>
</reference>
<comment type="caution">
    <text evidence="1">The sequence shown here is derived from an EMBL/GenBank/DDBJ whole genome shotgun (WGS) entry which is preliminary data.</text>
</comment>
<gene>
    <name evidence="1" type="ORF">OB951_08765</name>
</gene>
<dbReference type="AlphaFoldDB" id="A0AA43P998"/>
<accession>A0AA43P998</accession>
<protein>
    <submittedName>
        <fullName evidence="1">Uncharacterized protein</fullName>
    </submittedName>
</protein>
<reference evidence="1" key="2">
    <citation type="journal article" date="2023" name="Gut Microbes">
        <title>Characterization of Bifidobacterium kashiwanohense that utilizes both milk- and plant-derived oligosaccharides.</title>
        <authorList>
            <person name="Orihara K."/>
            <person name="Yahagi K."/>
            <person name="Saito Y."/>
            <person name="Watanabe Y."/>
            <person name="Sasai T."/>
            <person name="Hara T."/>
            <person name="Tsukuda N."/>
            <person name="Oki K."/>
            <person name="Fujimoto J."/>
            <person name="Matsuki T."/>
        </authorList>
    </citation>
    <scope>NUCLEOTIDE SEQUENCE</scope>
    <source>
        <strain evidence="1">YIT 13062</strain>
    </source>
</reference>
<evidence type="ECO:0000313" key="2">
    <source>
        <dbReference type="Proteomes" id="UP001161916"/>
    </source>
</evidence>
<organism evidence="1 2">
    <name type="scientific">Bifidobacterium catenulatum subsp. kashiwanohense</name>
    <dbReference type="NCBI Taxonomy" id="630129"/>
    <lineage>
        <taxon>Bacteria</taxon>
        <taxon>Bacillati</taxon>
        <taxon>Actinomycetota</taxon>
        <taxon>Actinomycetes</taxon>
        <taxon>Bifidobacteriales</taxon>
        <taxon>Bifidobacteriaceae</taxon>
        <taxon>Bifidobacterium</taxon>
    </lineage>
</organism>
<name>A0AA43P998_9BIFI</name>
<dbReference type="EMBL" id="JAOPMH010000010">
    <property type="protein sequence ID" value="MDH7890679.1"/>
    <property type="molecule type" value="Genomic_DNA"/>
</dbReference>
<feature type="non-terminal residue" evidence="1">
    <location>
        <position position="1"/>
    </location>
</feature>
<evidence type="ECO:0000313" key="1">
    <source>
        <dbReference type="EMBL" id="MDH7890679.1"/>
    </source>
</evidence>
<proteinExistence type="predicted"/>
<dbReference type="RefSeq" id="WP_281106012.1">
    <property type="nucleotide sequence ID" value="NZ_JAOPMH010000010.1"/>
</dbReference>